<evidence type="ECO:0000256" key="1">
    <source>
        <dbReference type="ARBA" id="ARBA00004651"/>
    </source>
</evidence>
<name>A0A1G5DYB2_9FIRM</name>
<keyword evidence="3" id="KW-1003">Cell membrane</keyword>
<feature type="transmembrane region" description="Helical" evidence="7">
    <location>
        <begin position="618"/>
        <end position="637"/>
    </location>
</feature>
<sequence length="827" mass="92402">MSSNEKAGNSFMLKICKFIVDKRNLFFLIYAIACIFSVIARGWVGVENKLPKYLPKTSETYRGLELMEEQFTTYGSAKVMVANISYDQALMIQKDLEKRAGVFSAELDDSDEHYANGSALFNITFDYDETNDKCLELLDKVKEYFNDYDYYLTTSLGDTQSELIDQEMNVISVIVVIVVVLVLIFTSQAYAEVPILLLTFGSAALVQMGTNFLLGTISFVSNSVTIVLQLALSVDYAVIFLNRYKEEHMTLEPREACIVALSKSIPEITGSSLTTIGGLVAMLFMQFGIGADMGIVLIKAIILSLLSVFLLMPGIIMVFAGLLEKTKHKNFIPQIPFVGRFAYKTRYIIAPLFAVAIIIANRISSKTPYVYGYSQITPPLTNAVQRAENIQKENFASDNMMALVFPSGDYDREKRLIDEILLEDDVTSVTGLANTEAMNGYTLTDKLTPRQFSELLNIDYEVAELVYAAYAVNDEDYAKAVNGLSNYKVPLIDMFMFVYKEIKEGYVTLDDDLMQKLEDANRMMNFAKNQLESDEYSRILIYVDLPQESDETFDFIEKLHKITEKYYTPSKIFVVGESVSQYDLKKCFSRDNTVTGVISILAVLVVLLFTFKSAGMPVLLIAVIQGCIWINFSIPAIRHDNLFFLGYLIVSSIQMGANIDYAIVIAGRYTELRETMGKRDAIIDTMNLSFPTIITSGTMLAVAGTLIGNMTSDCAIYGIGKCLGRGTIISILVTMFVLPQILLVGDRVIELTAFVMNMPLRVKQRTGTMRIDGFIRGRVEGNVTGVIHAVVKGDVSAYIENGDITPMEDEPIDAENAEFYYTEGEDI</sequence>
<organism evidence="9 10">
    <name type="scientific">Butyrivibrio hungatei</name>
    <dbReference type="NCBI Taxonomy" id="185008"/>
    <lineage>
        <taxon>Bacteria</taxon>
        <taxon>Bacillati</taxon>
        <taxon>Bacillota</taxon>
        <taxon>Clostridia</taxon>
        <taxon>Lachnospirales</taxon>
        <taxon>Lachnospiraceae</taxon>
        <taxon>Butyrivibrio</taxon>
    </lineage>
</organism>
<feature type="transmembrane region" description="Helical" evidence="7">
    <location>
        <begin position="265"/>
        <end position="289"/>
    </location>
</feature>
<keyword evidence="6 7" id="KW-0472">Membrane</keyword>
<evidence type="ECO:0000256" key="5">
    <source>
        <dbReference type="ARBA" id="ARBA00022989"/>
    </source>
</evidence>
<dbReference type="InterPro" id="IPR004869">
    <property type="entry name" value="MMPL_dom"/>
</dbReference>
<evidence type="ECO:0000256" key="7">
    <source>
        <dbReference type="SAM" id="Phobius"/>
    </source>
</evidence>
<evidence type="ECO:0000256" key="2">
    <source>
        <dbReference type="ARBA" id="ARBA00010157"/>
    </source>
</evidence>
<feature type="transmembrane region" description="Helical" evidence="7">
    <location>
        <begin position="643"/>
        <end position="667"/>
    </location>
</feature>
<feature type="domain" description="Membrane transport protein MMPL" evidence="8">
    <location>
        <begin position="510"/>
        <end position="747"/>
    </location>
</feature>
<dbReference type="EMBL" id="FMUR01000009">
    <property type="protein sequence ID" value="SCY19746.1"/>
    <property type="molecule type" value="Genomic_DNA"/>
</dbReference>
<feature type="transmembrane region" description="Helical" evidence="7">
    <location>
        <begin position="728"/>
        <end position="749"/>
    </location>
</feature>
<dbReference type="SUPFAM" id="SSF82866">
    <property type="entry name" value="Multidrug efflux transporter AcrB transmembrane domain"/>
    <property type="match status" value="2"/>
</dbReference>
<proteinExistence type="inferred from homology"/>
<dbReference type="Pfam" id="PF03176">
    <property type="entry name" value="MMPL"/>
    <property type="match status" value="2"/>
</dbReference>
<dbReference type="Proteomes" id="UP000183047">
    <property type="component" value="Unassembled WGS sequence"/>
</dbReference>
<dbReference type="RefSeq" id="WP_074462322.1">
    <property type="nucleotide sequence ID" value="NZ_FMUR01000009.1"/>
</dbReference>
<evidence type="ECO:0000256" key="6">
    <source>
        <dbReference type="ARBA" id="ARBA00023136"/>
    </source>
</evidence>
<feature type="transmembrane region" description="Helical" evidence="7">
    <location>
        <begin position="168"/>
        <end position="186"/>
    </location>
</feature>
<keyword evidence="10" id="KW-1185">Reference proteome</keyword>
<reference evidence="10" key="1">
    <citation type="submission" date="2016-10" db="EMBL/GenBank/DDBJ databases">
        <authorList>
            <person name="Varghese N."/>
            <person name="Submissions S."/>
        </authorList>
    </citation>
    <scope>NUCLEOTIDE SEQUENCE [LARGE SCALE GENOMIC DNA]</scope>
    <source>
        <strain evidence="10">XBD2006</strain>
    </source>
</reference>
<dbReference type="STRING" id="185008.bhn_I0750"/>
<keyword evidence="5 7" id="KW-1133">Transmembrane helix</keyword>
<dbReference type="GO" id="GO:0005886">
    <property type="term" value="C:plasma membrane"/>
    <property type="evidence" value="ECO:0007669"/>
    <property type="project" value="UniProtKB-SubCell"/>
</dbReference>
<accession>A0A1G5DYB2</accession>
<feature type="transmembrane region" description="Helical" evidence="7">
    <location>
        <begin position="593"/>
        <end position="611"/>
    </location>
</feature>
<feature type="transmembrane region" description="Helical" evidence="7">
    <location>
        <begin position="341"/>
        <end position="360"/>
    </location>
</feature>
<dbReference type="Gene3D" id="1.20.1640.10">
    <property type="entry name" value="Multidrug efflux transporter AcrB transmembrane domain"/>
    <property type="match status" value="2"/>
</dbReference>
<dbReference type="AlphaFoldDB" id="A0A1G5DYB2"/>
<feature type="domain" description="Membrane transport protein MMPL" evidence="8">
    <location>
        <begin position="162"/>
        <end position="321"/>
    </location>
</feature>
<comment type="subcellular location">
    <subcellularLocation>
        <location evidence="1">Cell membrane</location>
        <topology evidence="1">Multi-pass membrane protein</topology>
    </subcellularLocation>
</comment>
<protein>
    <submittedName>
        <fullName evidence="9">Predicted exporter protein, RND superfamily</fullName>
    </submittedName>
</protein>
<evidence type="ECO:0000256" key="3">
    <source>
        <dbReference type="ARBA" id="ARBA00022475"/>
    </source>
</evidence>
<gene>
    <name evidence="9" type="ORF">SAMN02910451_01721</name>
</gene>
<evidence type="ECO:0000313" key="10">
    <source>
        <dbReference type="Proteomes" id="UP000183047"/>
    </source>
</evidence>
<dbReference type="InterPro" id="IPR050545">
    <property type="entry name" value="Mycobact_MmpL"/>
</dbReference>
<feature type="transmembrane region" description="Helical" evidence="7">
    <location>
        <begin position="25"/>
        <end position="44"/>
    </location>
</feature>
<dbReference type="OrthoDB" id="9782006at2"/>
<evidence type="ECO:0000256" key="4">
    <source>
        <dbReference type="ARBA" id="ARBA00022692"/>
    </source>
</evidence>
<comment type="similarity">
    <text evidence="2">Belongs to the resistance-nodulation-cell division (RND) (TC 2.A.6) family. MmpL subfamily.</text>
</comment>
<dbReference type="PANTHER" id="PTHR33406:SF6">
    <property type="entry name" value="MEMBRANE PROTEIN YDGH-RELATED"/>
    <property type="match status" value="1"/>
</dbReference>
<evidence type="ECO:0000259" key="8">
    <source>
        <dbReference type="Pfam" id="PF03176"/>
    </source>
</evidence>
<dbReference type="PANTHER" id="PTHR33406">
    <property type="entry name" value="MEMBRANE PROTEIN MJ1562-RELATED"/>
    <property type="match status" value="1"/>
</dbReference>
<keyword evidence="4 7" id="KW-0812">Transmembrane</keyword>
<feature type="transmembrane region" description="Helical" evidence="7">
    <location>
        <begin position="688"/>
        <end position="708"/>
    </location>
</feature>
<evidence type="ECO:0000313" key="9">
    <source>
        <dbReference type="EMBL" id="SCY19746.1"/>
    </source>
</evidence>
<feature type="transmembrane region" description="Helical" evidence="7">
    <location>
        <begin position="295"/>
        <end position="320"/>
    </location>
</feature>